<dbReference type="PROSITE" id="PS50103">
    <property type="entry name" value="ZF_C3H1"/>
    <property type="match status" value="1"/>
</dbReference>
<evidence type="ECO:0000256" key="2">
    <source>
        <dbReference type="ARBA" id="ARBA00022771"/>
    </source>
</evidence>
<dbReference type="PANTHER" id="PTHR14493:SF50">
    <property type="entry name" value="RING FINGER PROTEIN UNKEMPT"/>
    <property type="match status" value="1"/>
</dbReference>
<dbReference type="FunCoup" id="A0A2V0P060">
    <property type="interactions" value="371"/>
</dbReference>
<keyword evidence="4" id="KW-0238">DNA-binding</keyword>
<comment type="caution">
    <text evidence="8">The sequence shown here is derived from an EMBL/GenBank/DDBJ whole genome shotgun (WGS) entry which is preliminary data.</text>
</comment>
<keyword evidence="9" id="KW-1185">Reference proteome</keyword>
<gene>
    <name evidence="8" type="ORF">Rsub_03550</name>
</gene>
<dbReference type="PANTHER" id="PTHR14493">
    <property type="entry name" value="UNKEMPT FAMILY MEMBER"/>
    <property type="match status" value="1"/>
</dbReference>
<dbReference type="InterPro" id="IPR045234">
    <property type="entry name" value="Unkempt-like"/>
</dbReference>
<dbReference type="InterPro" id="IPR057444">
    <property type="entry name" value="Znf-CCCH_AtC3H23-like"/>
</dbReference>
<dbReference type="Proteomes" id="UP000247498">
    <property type="component" value="Unassembled WGS sequence"/>
</dbReference>
<feature type="zinc finger region" description="C3H1-type" evidence="5">
    <location>
        <begin position="87"/>
        <end position="116"/>
    </location>
</feature>
<evidence type="ECO:0000313" key="9">
    <source>
        <dbReference type="Proteomes" id="UP000247498"/>
    </source>
</evidence>
<feature type="domain" description="C3H1-type" evidence="7">
    <location>
        <begin position="87"/>
        <end position="116"/>
    </location>
</feature>
<keyword evidence="2 5" id="KW-0863">Zinc-finger</keyword>
<protein>
    <recommendedName>
        <fullName evidence="7">C3H1-type domain-containing protein</fullName>
    </recommendedName>
</protein>
<feature type="compositionally biased region" description="Low complexity" evidence="6">
    <location>
        <begin position="200"/>
        <end position="220"/>
    </location>
</feature>
<dbReference type="AlphaFoldDB" id="A0A2V0P060"/>
<name>A0A2V0P060_9CHLO</name>
<feature type="region of interest" description="Disordered" evidence="6">
    <location>
        <begin position="200"/>
        <end position="221"/>
    </location>
</feature>
<accession>A0A2V0P060</accession>
<evidence type="ECO:0000256" key="4">
    <source>
        <dbReference type="ARBA" id="ARBA00023125"/>
    </source>
</evidence>
<dbReference type="EMBL" id="BDRX01000023">
    <property type="protein sequence ID" value="GBF91230.1"/>
    <property type="molecule type" value="Genomic_DNA"/>
</dbReference>
<evidence type="ECO:0000256" key="6">
    <source>
        <dbReference type="SAM" id="MobiDB-lite"/>
    </source>
</evidence>
<evidence type="ECO:0000259" key="7">
    <source>
        <dbReference type="PROSITE" id="PS50103"/>
    </source>
</evidence>
<keyword evidence="3 5" id="KW-0862">Zinc</keyword>
<evidence type="ECO:0000256" key="1">
    <source>
        <dbReference type="ARBA" id="ARBA00022723"/>
    </source>
</evidence>
<keyword evidence="1 5" id="KW-0479">Metal-binding</keyword>
<evidence type="ECO:0000256" key="5">
    <source>
        <dbReference type="PROSITE-ProRule" id="PRU00723"/>
    </source>
</evidence>
<evidence type="ECO:0000256" key="3">
    <source>
        <dbReference type="ARBA" id="ARBA00022833"/>
    </source>
</evidence>
<dbReference type="Pfam" id="PF00642">
    <property type="entry name" value="zf-CCCH"/>
    <property type="match status" value="1"/>
</dbReference>
<reference evidence="8 9" key="1">
    <citation type="journal article" date="2018" name="Sci. Rep.">
        <title>Raphidocelis subcapitata (=Pseudokirchneriella subcapitata) provides an insight into genome evolution and environmental adaptations in the Sphaeropleales.</title>
        <authorList>
            <person name="Suzuki S."/>
            <person name="Yamaguchi H."/>
            <person name="Nakajima N."/>
            <person name="Kawachi M."/>
        </authorList>
    </citation>
    <scope>NUCLEOTIDE SEQUENCE [LARGE SCALE GENOMIC DNA]</scope>
    <source>
        <strain evidence="8 9">NIES-35</strain>
    </source>
</reference>
<dbReference type="InterPro" id="IPR000571">
    <property type="entry name" value="Znf_CCCH"/>
</dbReference>
<dbReference type="GO" id="GO:0003677">
    <property type="term" value="F:DNA binding"/>
    <property type="evidence" value="ECO:0007669"/>
    <property type="project" value="UniProtKB-KW"/>
</dbReference>
<dbReference type="InParanoid" id="A0A2V0P060"/>
<dbReference type="GO" id="GO:0008270">
    <property type="term" value="F:zinc ion binding"/>
    <property type="evidence" value="ECO:0007669"/>
    <property type="project" value="UniProtKB-KW"/>
</dbReference>
<dbReference type="OrthoDB" id="410307at2759"/>
<dbReference type="SMART" id="SM00356">
    <property type="entry name" value="ZnF_C3H1"/>
    <property type="match status" value="2"/>
</dbReference>
<dbReference type="Pfam" id="PF25512">
    <property type="entry name" value="zf-CCCH_AtC3H23"/>
    <property type="match status" value="1"/>
</dbReference>
<sequence length="388" mass="39541">MSRQRGPRGAAGAASPREQDCGAANAGARRAFAPAEGVDAAIYSTDAFRISAFKVLMCSNRSQHEWRSCPFAHPGEHAKRRALDKYAYSSELCPYVRRGGACPHGDACLYSRHVFEMWCHPDRYKTQLCVDGEGCKRKICFFAHGLGDLRYVDHSTNELRVDLAACPPAHAPAPAPVGWPPAQQLPDASLQAQRRQRAASLGSCPSPLGSPAASAPLTPSMGGSNMSLASAATAGGGQGPLDASALLQAMICQAEAGAQAAAEAAAAALRADAAADAAVGRVMAFASQMALPHGGGGAAPPPALPASCGMEGGAAGAPRAVWMVPAGGPLQGAVHMPPAHAGWGHAGYAVPLQFQLAGGRGGGGGPMTTFYEAPAPGAAWPPGGARLW</sequence>
<evidence type="ECO:0000313" key="8">
    <source>
        <dbReference type="EMBL" id="GBF91230.1"/>
    </source>
</evidence>
<organism evidence="8 9">
    <name type="scientific">Raphidocelis subcapitata</name>
    <dbReference type="NCBI Taxonomy" id="307507"/>
    <lineage>
        <taxon>Eukaryota</taxon>
        <taxon>Viridiplantae</taxon>
        <taxon>Chlorophyta</taxon>
        <taxon>core chlorophytes</taxon>
        <taxon>Chlorophyceae</taxon>
        <taxon>CS clade</taxon>
        <taxon>Sphaeropleales</taxon>
        <taxon>Selenastraceae</taxon>
        <taxon>Raphidocelis</taxon>
    </lineage>
</organism>
<proteinExistence type="predicted"/>
<feature type="region of interest" description="Disordered" evidence="6">
    <location>
        <begin position="1"/>
        <end position="20"/>
    </location>
</feature>